<sequence>MAVGNGGPAAETRSRPPLETPGLWNTPNATALISRLNPTTPPKAVTALPPNPSLIPSSPAFINLTLGSSYPTPEGRGTGLPWNRVVVDERSKEMSCNGCRVLRKGCSDSCLLRPCLQWIDSAEAQAHATVFVAKFFGRAGLMSFISSVPPSQRPALFQSLLFEACGRTINPVNGAVGLLGTGNWHLCQAAVETVLLGGALRPLSQFATEGHCDEASPEADGLSPPPKIGFSSFSTLKRRKAPVPSYEDGAPSCDLDLCLVPPSPLGGARDEKRSWRPGTPSMNSEGSVTTSGGESPGSDPPAAEPRLLNLFV</sequence>
<dbReference type="GO" id="GO:0010468">
    <property type="term" value="P:regulation of gene expression"/>
    <property type="evidence" value="ECO:0007669"/>
    <property type="project" value="TreeGrafter"/>
</dbReference>
<feature type="domain" description="LOB" evidence="3">
    <location>
        <begin position="94"/>
        <end position="200"/>
    </location>
</feature>
<reference evidence="4 5" key="1">
    <citation type="submission" date="2020-08" db="EMBL/GenBank/DDBJ databases">
        <title>Plant Genome Project.</title>
        <authorList>
            <person name="Zhang R.-G."/>
        </authorList>
    </citation>
    <scope>NUCLEOTIDE SEQUENCE [LARGE SCALE GENOMIC DNA]</scope>
    <source>
        <tissue evidence="4">Rhizome</tissue>
    </source>
</reference>
<dbReference type="EMBL" id="JACMSC010000020">
    <property type="protein sequence ID" value="KAG6471617.1"/>
    <property type="molecule type" value="Genomic_DNA"/>
</dbReference>
<feature type="region of interest" description="Disordered" evidence="2">
    <location>
        <begin position="1"/>
        <end position="25"/>
    </location>
</feature>
<dbReference type="InterPro" id="IPR004883">
    <property type="entry name" value="LOB"/>
</dbReference>
<evidence type="ECO:0000259" key="3">
    <source>
        <dbReference type="PROSITE" id="PS50891"/>
    </source>
</evidence>
<keyword evidence="5" id="KW-1185">Reference proteome</keyword>
<evidence type="ECO:0000256" key="1">
    <source>
        <dbReference type="ARBA" id="ARBA00005474"/>
    </source>
</evidence>
<dbReference type="Pfam" id="PF03195">
    <property type="entry name" value="LOB"/>
    <property type="match status" value="1"/>
</dbReference>
<dbReference type="Proteomes" id="UP000734854">
    <property type="component" value="Unassembled WGS sequence"/>
</dbReference>
<dbReference type="PANTHER" id="PTHR31304">
    <property type="entry name" value="LOB DOMAIN-CONTAINING PROTEIN 38"/>
    <property type="match status" value="1"/>
</dbReference>
<accession>A0A8J5CBA3</accession>
<feature type="compositionally biased region" description="Low complexity" evidence="2">
    <location>
        <begin position="284"/>
        <end position="297"/>
    </location>
</feature>
<feature type="region of interest" description="Disordered" evidence="2">
    <location>
        <begin position="264"/>
        <end position="312"/>
    </location>
</feature>
<evidence type="ECO:0000313" key="5">
    <source>
        <dbReference type="Proteomes" id="UP000734854"/>
    </source>
</evidence>
<comment type="similarity">
    <text evidence="1">Belongs to the LOB domain-containing protein family.</text>
</comment>
<organism evidence="4 5">
    <name type="scientific">Zingiber officinale</name>
    <name type="common">Ginger</name>
    <name type="synonym">Amomum zingiber</name>
    <dbReference type="NCBI Taxonomy" id="94328"/>
    <lineage>
        <taxon>Eukaryota</taxon>
        <taxon>Viridiplantae</taxon>
        <taxon>Streptophyta</taxon>
        <taxon>Embryophyta</taxon>
        <taxon>Tracheophyta</taxon>
        <taxon>Spermatophyta</taxon>
        <taxon>Magnoliopsida</taxon>
        <taxon>Liliopsida</taxon>
        <taxon>Zingiberales</taxon>
        <taxon>Zingiberaceae</taxon>
        <taxon>Zingiber</taxon>
    </lineage>
</organism>
<protein>
    <recommendedName>
        <fullName evidence="3">LOB domain-containing protein</fullName>
    </recommendedName>
</protein>
<name>A0A8J5CBA3_ZINOF</name>
<dbReference type="PANTHER" id="PTHR31304:SF1">
    <property type="entry name" value="LOB DOMAIN-CONTAINING PROTEIN 39"/>
    <property type="match status" value="1"/>
</dbReference>
<dbReference type="PROSITE" id="PS50891">
    <property type="entry name" value="LOB"/>
    <property type="match status" value="1"/>
</dbReference>
<proteinExistence type="inferred from homology"/>
<evidence type="ECO:0000313" key="4">
    <source>
        <dbReference type="EMBL" id="KAG6471617.1"/>
    </source>
</evidence>
<evidence type="ECO:0000256" key="2">
    <source>
        <dbReference type="SAM" id="MobiDB-lite"/>
    </source>
</evidence>
<dbReference type="AlphaFoldDB" id="A0A8J5CBA3"/>
<comment type="caution">
    <text evidence="4">The sequence shown here is derived from an EMBL/GenBank/DDBJ whole genome shotgun (WGS) entry which is preliminary data.</text>
</comment>
<gene>
    <name evidence="4" type="ORF">ZIOFF_069061</name>
</gene>